<keyword evidence="1" id="KW-0812">Transmembrane</keyword>
<dbReference type="AlphaFoldDB" id="A0A848NP43"/>
<organism evidence="2 3">
    <name type="scientific">Ralstonia insidiosa</name>
    <dbReference type="NCBI Taxonomy" id="190721"/>
    <lineage>
        <taxon>Bacteria</taxon>
        <taxon>Pseudomonadati</taxon>
        <taxon>Pseudomonadota</taxon>
        <taxon>Betaproteobacteria</taxon>
        <taxon>Burkholderiales</taxon>
        <taxon>Burkholderiaceae</taxon>
        <taxon>Ralstonia</taxon>
    </lineage>
</organism>
<keyword evidence="1" id="KW-1133">Transmembrane helix</keyword>
<comment type="caution">
    <text evidence="2">The sequence shown here is derived from an EMBL/GenBank/DDBJ whole genome shotgun (WGS) entry which is preliminary data.</text>
</comment>
<gene>
    <name evidence="2" type="ORF">HGR00_03195</name>
</gene>
<accession>A0A848NP43</accession>
<dbReference type="InterPro" id="IPR019659">
    <property type="entry name" value="DUF2514"/>
</dbReference>
<dbReference type="Proteomes" id="UP000575469">
    <property type="component" value="Unassembled WGS sequence"/>
</dbReference>
<keyword evidence="1" id="KW-0472">Membrane</keyword>
<feature type="transmembrane region" description="Helical" evidence="1">
    <location>
        <begin position="6"/>
        <end position="25"/>
    </location>
</feature>
<evidence type="ECO:0000313" key="3">
    <source>
        <dbReference type="Proteomes" id="UP000575469"/>
    </source>
</evidence>
<proteinExistence type="predicted"/>
<dbReference type="RefSeq" id="WP_169339202.1">
    <property type="nucleotide sequence ID" value="NZ_JABBZM010000002.1"/>
</dbReference>
<evidence type="ECO:0000313" key="2">
    <source>
        <dbReference type="EMBL" id="NMV36912.1"/>
    </source>
</evidence>
<reference evidence="2 3" key="1">
    <citation type="submission" date="2020-04" db="EMBL/GenBank/DDBJ databases">
        <title>Ralstonia insidiosa genome sequencing and assembly.</title>
        <authorList>
            <person name="Martins R.C.R."/>
            <person name="Perdigao-Neto L.V."/>
            <person name="Levin A.S.S."/>
            <person name="Costa S.F."/>
        </authorList>
    </citation>
    <scope>NUCLEOTIDE SEQUENCE [LARGE SCALE GENOMIC DNA]</scope>
    <source>
        <strain evidence="2 3">5047</strain>
    </source>
</reference>
<protein>
    <submittedName>
        <fullName evidence="2">DUF2514 family protein</fullName>
    </submittedName>
</protein>
<dbReference type="EMBL" id="JABBZM010000002">
    <property type="protein sequence ID" value="NMV36912.1"/>
    <property type="molecule type" value="Genomic_DNA"/>
</dbReference>
<evidence type="ECO:0000256" key="1">
    <source>
        <dbReference type="SAM" id="Phobius"/>
    </source>
</evidence>
<dbReference type="Pfam" id="PF10721">
    <property type="entry name" value="DUF2514"/>
    <property type="match status" value="1"/>
</dbReference>
<sequence>MNFDWIKWGGIAAIAVGIVLALAGLHHHIYQQGYTAGAAAVQQKFDAAKEAAEAKRLADVQAARAEEQRRTQAQAEIANDATKQAAAAAADAVAAGAAADGLRARVARLIAAARAASHPTVAGASPGQPGGDPLDVLIDVLSRTDGAAGQLGDYADRLRVAGLACERSYDALTLAKH</sequence>
<name>A0A848NP43_9RALS</name>